<gene>
    <name evidence="2" type="ORF">IB75_13815</name>
</gene>
<evidence type="ECO:0000313" key="2">
    <source>
        <dbReference type="EMBL" id="KFI18478.1"/>
    </source>
</evidence>
<dbReference type="Proteomes" id="UP000028839">
    <property type="component" value="Unassembled WGS sequence"/>
</dbReference>
<dbReference type="Pfam" id="PF07295">
    <property type="entry name" value="DUF1451"/>
    <property type="match status" value="1"/>
</dbReference>
<name>A0A0E2YYG0_9GAMM</name>
<evidence type="ECO:0000313" key="3">
    <source>
        <dbReference type="Proteomes" id="UP000028839"/>
    </source>
</evidence>
<protein>
    <recommendedName>
        <fullName evidence="4">Zinc ribbon-containing protein</fullName>
    </recommendedName>
</protein>
<dbReference type="InterPro" id="IPR009912">
    <property type="entry name" value="DUF1451"/>
</dbReference>
<accession>A0A0E2YYG0</accession>
<sequence>MDTQDKDARLARAYHKMVSRVRSLVGEEESKDEPEVSKGIEAAKQKAVETGELSQEEADRLGEYLRRDLEDAARYLSDTGKALSDWLMLDLELIEEQLLDAFSQVADKTRFELALWAEQARHAQDYQTGEIIGIGTFACLHCGERLHFHQASPLPPCPKCHHTLFQRLKRSEERS</sequence>
<dbReference type="OrthoDB" id="3174978at2"/>
<evidence type="ECO:0000256" key="1">
    <source>
        <dbReference type="SAM" id="MobiDB-lite"/>
    </source>
</evidence>
<reference evidence="2 3" key="1">
    <citation type="submission" date="2014-07" db="EMBL/GenBank/DDBJ databases">
        <title>Comparative analysis of Nitrosococcus oceani genome inventories of strains from Pacific and Atlantic gyres.</title>
        <authorList>
            <person name="Lim C.K."/>
            <person name="Wang L."/>
            <person name="Sayavedra-Soto L.A."/>
            <person name="Klotz M.G."/>
        </authorList>
    </citation>
    <scope>NUCLEOTIDE SEQUENCE [LARGE SCALE GENOMIC DNA]</scope>
    <source>
        <strain evidence="2 3">C-27</strain>
    </source>
</reference>
<organism evidence="2 3">
    <name type="scientific">Nitrosococcus oceani C-27</name>
    <dbReference type="NCBI Taxonomy" id="314279"/>
    <lineage>
        <taxon>Bacteria</taxon>
        <taxon>Pseudomonadati</taxon>
        <taxon>Pseudomonadota</taxon>
        <taxon>Gammaproteobacteria</taxon>
        <taxon>Chromatiales</taxon>
        <taxon>Chromatiaceae</taxon>
        <taxon>Nitrosococcus</taxon>
    </lineage>
</organism>
<proteinExistence type="predicted"/>
<dbReference type="AlphaFoldDB" id="A0A0E2YYG0"/>
<feature type="compositionally biased region" description="Basic and acidic residues" evidence="1">
    <location>
        <begin position="33"/>
        <end position="49"/>
    </location>
</feature>
<dbReference type="HOGENOM" id="CLU_101353_0_0_6"/>
<evidence type="ECO:0008006" key="4">
    <source>
        <dbReference type="Google" id="ProtNLM"/>
    </source>
</evidence>
<dbReference type="EMBL" id="JPGN01000079">
    <property type="protein sequence ID" value="KFI18478.1"/>
    <property type="molecule type" value="Genomic_DNA"/>
</dbReference>
<comment type="caution">
    <text evidence="2">The sequence shown here is derived from an EMBL/GenBank/DDBJ whole genome shotgun (WGS) entry which is preliminary data.</text>
</comment>
<feature type="region of interest" description="Disordered" evidence="1">
    <location>
        <begin position="24"/>
        <end position="53"/>
    </location>
</feature>